<dbReference type="Pfam" id="PF04616">
    <property type="entry name" value="Glyco_hydro_43"/>
    <property type="match status" value="1"/>
</dbReference>
<evidence type="ECO:0000313" key="13">
    <source>
        <dbReference type="Proteomes" id="UP000241769"/>
    </source>
</evidence>
<gene>
    <name evidence="12" type="ORF">PROFUN_03381</name>
</gene>
<dbReference type="GO" id="GO:0004553">
    <property type="term" value="F:hydrolase activity, hydrolyzing O-glycosyl compounds"/>
    <property type="evidence" value="ECO:0007669"/>
    <property type="project" value="InterPro"/>
</dbReference>
<dbReference type="STRING" id="1890364.A0A2P6NWD1"/>
<evidence type="ECO:0000256" key="9">
    <source>
        <dbReference type="RuleBase" id="RU361187"/>
    </source>
</evidence>
<dbReference type="PANTHER" id="PTHR43817:SF1">
    <property type="entry name" value="HYDROLASE, FAMILY 43, PUTATIVE (AFU_ORTHOLOGUE AFUA_3G01660)-RELATED"/>
    <property type="match status" value="1"/>
</dbReference>
<keyword evidence="4 9" id="KW-0378">Hydrolase</keyword>
<feature type="active site" description="Proton acceptor" evidence="7">
    <location>
        <position position="115"/>
    </location>
</feature>
<comment type="caution">
    <text evidence="12">The sequence shown here is derived from an EMBL/GenBank/DDBJ whole genome shotgun (WGS) entry which is preliminary data.</text>
</comment>
<keyword evidence="2 10" id="KW-0732">Signal</keyword>
<protein>
    <submittedName>
        <fullName evidence="12">Glycoside hydrolase family 43 protein</fullName>
    </submittedName>
</protein>
<keyword evidence="5" id="KW-1015">Disulfide bond</keyword>
<feature type="domain" description="Apple" evidence="11">
    <location>
        <begin position="34"/>
        <end position="81"/>
    </location>
</feature>
<reference evidence="12 13" key="1">
    <citation type="journal article" date="2018" name="Genome Biol. Evol.">
        <title>Multiple Roots of Fruiting Body Formation in Amoebozoa.</title>
        <authorList>
            <person name="Hillmann F."/>
            <person name="Forbes G."/>
            <person name="Novohradska S."/>
            <person name="Ferling I."/>
            <person name="Riege K."/>
            <person name="Groth M."/>
            <person name="Westermann M."/>
            <person name="Marz M."/>
            <person name="Spaller T."/>
            <person name="Winckler T."/>
            <person name="Schaap P."/>
            <person name="Glockner G."/>
        </authorList>
    </citation>
    <scope>NUCLEOTIDE SEQUENCE [LARGE SCALE GENOMIC DNA]</scope>
    <source>
        <strain evidence="12 13">Jena</strain>
    </source>
</reference>
<evidence type="ECO:0000313" key="12">
    <source>
        <dbReference type="EMBL" id="PRP88272.1"/>
    </source>
</evidence>
<organism evidence="12 13">
    <name type="scientific">Planoprotostelium fungivorum</name>
    <dbReference type="NCBI Taxonomy" id="1890364"/>
    <lineage>
        <taxon>Eukaryota</taxon>
        <taxon>Amoebozoa</taxon>
        <taxon>Evosea</taxon>
        <taxon>Variosea</taxon>
        <taxon>Cavosteliida</taxon>
        <taxon>Cavosteliaceae</taxon>
        <taxon>Planoprotostelium</taxon>
    </lineage>
</organism>
<accession>A0A2P6NWD1</accession>
<dbReference type="InParanoid" id="A0A2P6NWD1"/>
<dbReference type="SUPFAM" id="SSF75005">
    <property type="entry name" value="Arabinanase/levansucrase/invertase"/>
    <property type="match status" value="1"/>
</dbReference>
<dbReference type="CDD" id="cd18820">
    <property type="entry name" value="GH43_LbAraf43-like"/>
    <property type="match status" value="1"/>
</dbReference>
<dbReference type="InterPro" id="IPR023296">
    <property type="entry name" value="Glyco_hydro_beta-prop_sf"/>
</dbReference>
<dbReference type="PANTHER" id="PTHR43817">
    <property type="entry name" value="GLYCOSYL HYDROLASE"/>
    <property type="match status" value="1"/>
</dbReference>
<keyword evidence="13" id="KW-1185">Reference proteome</keyword>
<dbReference type="Pfam" id="PF14295">
    <property type="entry name" value="PAN_4"/>
    <property type="match status" value="1"/>
</dbReference>
<dbReference type="GO" id="GO:0005975">
    <property type="term" value="P:carbohydrate metabolic process"/>
    <property type="evidence" value="ECO:0007669"/>
    <property type="project" value="InterPro"/>
</dbReference>
<evidence type="ECO:0000256" key="7">
    <source>
        <dbReference type="PIRSR" id="PIRSR606710-1"/>
    </source>
</evidence>
<evidence type="ECO:0000256" key="4">
    <source>
        <dbReference type="ARBA" id="ARBA00022801"/>
    </source>
</evidence>
<evidence type="ECO:0000256" key="8">
    <source>
        <dbReference type="PIRSR" id="PIRSR606710-2"/>
    </source>
</evidence>
<evidence type="ECO:0000256" key="10">
    <source>
        <dbReference type="SAM" id="SignalP"/>
    </source>
</evidence>
<name>A0A2P6NWD1_9EUKA</name>
<dbReference type="GO" id="GO:0005576">
    <property type="term" value="C:extracellular region"/>
    <property type="evidence" value="ECO:0007669"/>
    <property type="project" value="InterPro"/>
</dbReference>
<evidence type="ECO:0000256" key="6">
    <source>
        <dbReference type="ARBA" id="ARBA00023295"/>
    </source>
</evidence>
<feature type="signal peptide" evidence="10">
    <location>
        <begin position="1"/>
        <end position="28"/>
    </location>
</feature>
<feature type="chain" id="PRO_5015168787" evidence="10">
    <location>
        <begin position="29"/>
        <end position="422"/>
    </location>
</feature>
<dbReference type="AlphaFoldDB" id="A0A2P6NWD1"/>
<dbReference type="InterPro" id="IPR000177">
    <property type="entry name" value="Apple"/>
</dbReference>
<dbReference type="OrthoDB" id="272289at2759"/>
<keyword evidence="3" id="KW-0677">Repeat</keyword>
<evidence type="ECO:0000256" key="3">
    <source>
        <dbReference type="ARBA" id="ARBA00022737"/>
    </source>
</evidence>
<feature type="active site" description="Proton donor" evidence="7">
    <location>
        <position position="292"/>
    </location>
</feature>
<comment type="similarity">
    <text evidence="1 9">Belongs to the glycosyl hydrolase 43 family.</text>
</comment>
<dbReference type="EMBL" id="MDYQ01000012">
    <property type="protein sequence ID" value="PRP88272.1"/>
    <property type="molecule type" value="Genomic_DNA"/>
</dbReference>
<dbReference type="Gene3D" id="3.50.4.10">
    <property type="entry name" value="Hepatocyte Growth Factor"/>
    <property type="match status" value="1"/>
</dbReference>
<dbReference type="CDD" id="cd01100">
    <property type="entry name" value="APPLE_Factor_XI_like"/>
    <property type="match status" value="1"/>
</dbReference>
<dbReference type="GO" id="GO:0006508">
    <property type="term" value="P:proteolysis"/>
    <property type="evidence" value="ECO:0007669"/>
    <property type="project" value="InterPro"/>
</dbReference>
<keyword evidence="6 9" id="KW-0326">Glycosidase</keyword>
<feature type="site" description="Important for catalytic activity, responsible for pKa modulation of the active site Glu and correct orientation of both the proton donor and substrate" evidence="8">
    <location>
        <position position="226"/>
    </location>
</feature>
<dbReference type="InterPro" id="IPR003609">
    <property type="entry name" value="Pan_app"/>
</dbReference>
<evidence type="ECO:0000259" key="11">
    <source>
        <dbReference type="Pfam" id="PF14295"/>
    </source>
</evidence>
<sequence>MSWPQVNIMKSIIVLAVLSLAICASSQGTFDVDTDRPGTDIPGWRTANSPQDCQSQCRNTPNCKVWIYDSCGGPNAACWMKSEVNTGIMAKCRTSGVLDPRTSFRNPILPDKMADPWMLQVGDWYYLTATTGGDISLWRSRDLTNFYGAERRSIWAPDRAGSNLKDLWAPEIHFIDGRLYCYFAADTDTQLNDHKMYVLVNNGSDPFGDWSFAGKINTNDDNWAIDGTVWNQGNGNLYFIWSGWENNILNFLQNLYIAKMCTGDPTKLCSPRTLLHRPLQNWMRDGKSGVNEGPQILLNGNRTFLIYSASSSWSSKYCLGMMGINSGDGDPLNAKNWWKFDDAPVMKGDNGVYGPGHCSFVKDRTGTDWIVYHANDLDLRGDIAWYSRTIRAESFRWNGDGSPWLPTPPRNIYQDINAPPLF</sequence>
<dbReference type="Gene3D" id="2.115.10.20">
    <property type="entry name" value="Glycosyl hydrolase domain, family 43"/>
    <property type="match status" value="1"/>
</dbReference>
<evidence type="ECO:0000256" key="2">
    <source>
        <dbReference type="ARBA" id="ARBA00022729"/>
    </source>
</evidence>
<dbReference type="Proteomes" id="UP000241769">
    <property type="component" value="Unassembled WGS sequence"/>
</dbReference>
<proteinExistence type="inferred from homology"/>
<evidence type="ECO:0000256" key="5">
    <source>
        <dbReference type="ARBA" id="ARBA00023157"/>
    </source>
</evidence>
<evidence type="ECO:0000256" key="1">
    <source>
        <dbReference type="ARBA" id="ARBA00009865"/>
    </source>
</evidence>
<dbReference type="InterPro" id="IPR006710">
    <property type="entry name" value="Glyco_hydro_43"/>
</dbReference>